<keyword evidence="2" id="KW-0812">Transmembrane</keyword>
<evidence type="ECO:0000256" key="3">
    <source>
        <dbReference type="SAM" id="SignalP"/>
    </source>
</evidence>
<protein>
    <submittedName>
        <fullName evidence="4">Uncharacterized protein</fullName>
    </submittedName>
</protein>
<feature type="chain" id="PRO_5042088136" evidence="3">
    <location>
        <begin position="21"/>
        <end position="292"/>
    </location>
</feature>
<evidence type="ECO:0000256" key="2">
    <source>
        <dbReference type="SAM" id="Phobius"/>
    </source>
</evidence>
<keyword evidence="2" id="KW-1133">Transmembrane helix</keyword>
<name>A0AAD4JVL2_9MUSC</name>
<reference evidence="4" key="1">
    <citation type="journal article" date="2021" name="Mol. Ecol. Resour.">
        <title>Phylogenomic analyses of the genus Drosophila reveals genomic signals of climate adaptation.</title>
        <authorList>
            <person name="Li F."/>
            <person name="Rane R.V."/>
            <person name="Luria V."/>
            <person name="Xiong Z."/>
            <person name="Chen J."/>
            <person name="Li Z."/>
            <person name="Catullo R.A."/>
            <person name="Griffin P.C."/>
            <person name="Schiffer M."/>
            <person name="Pearce S."/>
            <person name="Lee S.F."/>
            <person name="McElroy K."/>
            <person name="Stocker A."/>
            <person name="Shirriffs J."/>
            <person name="Cockerell F."/>
            <person name="Coppin C."/>
            <person name="Sgro C.M."/>
            <person name="Karger A."/>
            <person name="Cain J.W."/>
            <person name="Weber J.A."/>
            <person name="Santpere G."/>
            <person name="Kirschner M.W."/>
            <person name="Hoffmann A.A."/>
            <person name="Oakeshott J.G."/>
            <person name="Zhang G."/>
        </authorList>
    </citation>
    <scope>NUCLEOTIDE SEQUENCE</scope>
    <source>
        <strain evidence="4">BGI-SZ-2011g</strain>
    </source>
</reference>
<accession>A0AAD4JVL2</accession>
<dbReference type="Proteomes" id="UP001200034">
    <property type="component" value="Unassembled WGS sequence"/>
</dbReference>
<feature type="region of interest" description="Disordered" evidence="1">
    <location>
        <begin position="217"/>
        <end position="292"/>
    </location>
</feature>
<comment type="caution">
    <text evidence="4">The sequence shown here is derived from an EMBL/GenBank/DDBJ whole genome shotgun (WGS) entry which is preliminary data.</text>
</comment>
<evidence type="ECO:0000313" key="4">
    <source>
        <dbReference type="EMBL" id="KAH8365467.1"/>
    </source>
</evidence>
<sequence>MRMINWHSLVFFLPGFLAHAWPNSTRSELFVRATHDHSALAMSSLETESCWPDSCCWRWLIELQSSECPFMQLLVHCLLALPIYNLLMILIGWHLHKSTSGIAERVILLVEPEVQRPLALQSLQPLAMLPSPPSPPPRCKRRRAPKPPTRRLRAILCSPDKYPSHKDPFATAPSYEAPQADRYRTLRLNLLRVLEGLQQPPPPPMLALPLPMPVPKPEPHPFDMLDEPALTESTVSSGLPKSKRKPSKWLNAVVKRLGQRFAKSKSRKQCEDYADATISHRSSSGSSRSTSS</sequence>
<keyword evidence="3" id="KW-0732">Signal</keyword>
<feature type="compositionally biased region" description="Basic residues" evidence="1">
    <location>
        <begin position="138"/>
        <end position="147"/>
    </location>
</feature>
<proteinExistence type="predicted"/>
<evidence type="ECO:0000313" key="5">
    <source>
        <dbReference type="Proteomes" id="UP001200034"/>
    </source>
</evidence>
<dbReference type="EMBL" id="JAJJHW010002774">
    <property type="protein sequence ID" value="KAH8365467.1"/>
    <property type="molecule type" value="Genomic_DNA"/>
</dbReference>
<keyword evidence="2" id="KW-0472">Membrane</keyword>
<feature type="signal peptide" evidence="3">
    <location>
        <begin position="1"/>
        <end position="20"/>
    </location>
</feature>
<keyword evidence="5" id="KW-1185">Reference proteome</keyword>
<gene>
    <name evidence="4" type="ORF">KR093_001058</name>
</gene>
<dbReference type="AlphaFoldDB" id="A0AAD4JVL2"/>
<evidence type="ECO:0000256" key="1">
    <source>
        <dbReference type="SAM" id="MobiDB-lite"/>
    </source>
</evidence>
<feature type="transmembrane region" description="Helical" evidence="2">
    <location>
        <begin position="73"/>
        <end position="95"/>
    </location>
</feature>
<feature type="region of interest" description="Disordered" evidence="1">
    <location>
        <begin position="126"/>
        <end position="147"/>
    </location>
</feature>
<feature type="non-terminal residue" evidence="4">
    <location>
        <position position="1"/>
    </location>
</feature>
<feature type="compositionally biased region" description="Low complexity" evidence="1">
    <location>
        <begin position="279"/>
        <end position="292"/>
    </location>
</feature>
<organism evidence="4 5">
    <name type="scientific">Drosophila rubida</name>
    <dbReference type="NCBI Taxonomy" id="30044"/>
    <lineage>
        <taxon>Eukaryota</taxon>
        <taxon>Metazoa</taxon>
        <taxon>Ecdysozoa</taxon>
        <taxon>Arthropoda</taxon>
        <taxon>Hexapoda</taxon>
        <taxon>Insecta</taxon>
        <taxon>Pterygota</taxon>
        <taxon>Neoptera</taxon>
        <taxon>Endopterygota</taxon>
        <taxon>Diptera</taxon>
        <taxon>Brachycera</taxon>
        <taxon>Muscomorpha</taxon>
        <taxon>Ephydroidea</taxon>
        <taxon>Drosophilidae</taxon>
        <taxon>Drosophila</taxon>
    </lineage>
</organism>